<reference evidence="3 4" key="1">
    <citation type="submission" date="2006-08" db="EMBL/GenBank/DDBJ databases">
        <title>Complete sequence of Maricaulis maris MCS10.</title>
        <authorList>
            <consortium name="US DOE Joint Genome Institute"/>
            <person name="Copeland A."/>
            <person name="Lucas S."/>
            <person name="Lapidus A."/>
            <person name="Barry K."/>
            <person name="Detter J.C."/>
            <person name="Glavina del Rio T."/>
            <person name="Hammon N."/>
            <person name="Israni S."/>
            <person name="Dalin E."/>
            <person name="Tice H."/>
            <person name="Pitluck S."/>
            <person name="Saunders E."/>
            <person name="Brettin T."/>
            <person name="Bruce D."/>
            <person name="Han C."/>
            <person name="Tapia R."/>
            <person name="Gilna P."/>
            <person name="Schmutz J."/>
            <person name="Larimer F."/>
            <person name="Land M."/>
            <person name="Hauser L."/>
            <person name="Kyrpides N."/>
            <person name="Mikhailova N."/>
            <person name="Viollier P."/>
            <person name="Stephens C."/>
            <person name="Richardson P."/>
        </authorList>
    </citation>
    <scope>NUCLEOTIDE SEQUENCE [LARGE SCALE GENOMIC DNA]</scope>
    <source>
        <strain evidence="3 4">MCS10</strain>
    </source>
</reference>
<keyword evidence="4" id="KW-1185">Reference proteome</keyword>
<evidence type="ECO:0000313" key="3">
    <source>
        <dbReference type="EMBL" id="ABI67277.1"/>
    </source>
</evidence>
<dbReference type="InterPro" id="IPR036388">
    <property type="entry name" value="WH-like_DNA-bd_sf"/>
</dbReference>
<dbReference type="HOGENOM" id="CLU_041141_7_1_5"/>
<dbReference type="PROSITE" id="PS52050">
    <property type="entry name" value="WYL"/>
    <property type="match status" value="1"/>
</dbReference>
<dbReference type="InterPro" id="IPR051534">
    <property type="entry name" value="CBASS_pafABC_assoc_protein"/>
</dbReference>
<evidence type="ECO:0000313" key="4">
    <source>
        <dbReference type="Proteomes" id="UP000001964"/>
    </source>
</evidence>
<dbReference type="AlphaFoldDB" id="Q0AKB6"/>
<evidence type="ECO:0000259" key="1">
    <source>
        <dbReference type="Pfam" id="PF08279"/>
    </source>
</evidence>
<dbReference type="eggNOG" id="COG2378">
    <property type="taxonomic scope" value="Bacteria"/>
</dbReference>
<dbReference type="InterPro" id="IPR026881">
    <property type="entry name" value="WYL_dom"/>
</dbReference>
<dbReference type="Proteomes" id="UP000001964">
    <property type="component" value="Chromosome"/>
</dbReference>
<evidence type="ECO:0000259" key="2">
    <source>
        <dbReference type="Pfam" id="PF13280"/>
    </source>
</evidence>
<dbReference type="InterPro" id="IPR036390">
    <property type="entry name" value="WH_DNA-bd_sf"/>
</dbReference>
<dbReference type="EMBL" id="CP000449">
    <property type="protein sequence ID" value="ABI67277.1"/>
    <property type="molecule type" value="Genomic_DNA"/>
</dbReference>
<proteinExistence type="predicted"/>
<dbReference type="Pfam" id="PF13280">
    <property type="entry name" value="WYL"/>
    <property type="match status" value="1"/>
</dbReference>
<name>Q0AKB6_MARMM</name>
<dbReference type="PANTHER" id="PTHR34580:SF3">
    <property type="entry name" value="PROTEIN PAFB"/>
    <property type="match status" value="1"/>
</dbReference>
<organism evidence="3 4">
    <name type="scientific">Maricaulis maris (strain MCS10)</name>
    <name type="common">Caulobacter maris</name>
    <dbReference type="NCBI Taxonomy" id="394221"/>
    <lineage>
        <taxon>Bacteria</taxon>
        <taxon>Pseudomonadati</taxon>
        <taxon>Pseudomonadota</taxon>
        <taxon>Alphaproteobacteria</taxon>
        <taxon>Maricaulales</taxon>
        <taxon>Maricaulaceae</taxon>
        <taxon>Maricaulis</taxon>
    </lineage>
</organism>
<sequence>MSVRRAERLIRIVQALREAAPGAVTAHEMGHRFEVSERTIYRDIAHLIGSGAPIDGEAGVGYVLRPGFDLPPLTFSFEQLDALALGARLVKATGDKDLASAANEALAKIEHALPESHRQRLRGVPLFAAFLDDTVRPEAFGPVRNAIASKRKLRVRYQSLADDTTERVIRPLALTCFGRVWLLSAWCELRNDFRHFRTDRVERLTVLAESFEDEPGKRYEDMRRAA</sequence>
<dbReference type="PANTHER" id="PTHR34580">
    <property type="match status" value="1"/>
</dbReference>
<accession>Q0AKB6</accession>
<dbReference type="SUPFAM" id="SSF46785">
    <property type="entry name" value="Winged helix' DNA-binding domain"/>
    <property type="match status" value="1"/>
</dbReference>
<feature type="domain" description="WYL" evidence="2">
    <location>
        <begin position="139"/>
        <end position="206"/>
    </location>
</feature>
<dbReference type="InterPro" id="IPR013196">
    <property type="entry name" value="HTH_11"/>
</dbReference>
<dbReference type="STRING" id="394221.Mmar10_2996"/>
<protein>
    <submittedName>
        <fullName evidence="3">Helix-turn-helix, type 11 domain protein</fullName>
    </submittedName>
</protein>
<feature type="domain" description="Helix-turn-helix type 11" evidence="1">
    <location>
        <begin position="8"/>
        <end position="62"/>
    </location>
</feature>
<dbReference type="Gene3D" id="1.10.10.10">
    <property type="entry name" value="Winged helix-like DNA-binding domain superfamily/Winged helix DNA-binding domain"/>
    <property type="match status" value="1"/>
</dbReference>
<gene>
    <name evidence="3" type="ordered locus">Mmar10_2996</name>
</gene>
<dbReference type="KEGG" id="mmr:Mmar10_2996"/>
<dbReference type="Pfam" id="PF08279">
    <property type="entry name" value="HTH_11"/>
    <property type="match status" value="1"/>
</dbReference>